<protein>
    <submittedName>
        <fullName evidence="5">DNA polymerase epsilon p12 subunit Dna polymerase epsilon subunit 4</fullName>
    </submittedName>
</protein>
<feature type="domain" description="Transcription factor CBF/NF-Y/archaeal histone" evidence="4">
    <location>
        <begin position="4"/>
        <end position="68"/>
    </location>
</feature>
<dbReference type="EMBL" id="BJWK01000004">
    <property type="protein sequence ID" value="GEM08129.1"/>
    <property type="molecule type" value="Genomic_DNA"/>
</dbReference>
<dbReference type="GO" id="GO:0008623">
    <property type="term" value="C:CHRAC"/>
    <property type="evidence" value="ECO:0007669"/>
    <property type="project" value="TreeGrafter"/>
</dbReference>
<proteinExistence type="predicted"/>
<gene>
    <name evidence="5" type="ORF">Rt10032_c04g2146</name>
</gene>
<feature type="compositionally biased region" description="Acidic residues" evidence="3">
    <location>
        <begin position="177"/>
        <end position="201"/>
    </location>
</feature>
<dbReference type="GO" id="GO:0006261">
    <property type="term" value="P:DNA-templated DNA replication"/>
    <property type="evidence" value="ECO:0007669"/>
    <property type="project" value="TreeGrafter"/>
</dbReference>
<comment type="caution">
    <text evidence="5">The sequence shown here is derived from an EMBL/GenBank/DDBJ whole genome shotgun (WGS) entry which is preliminary data.</text>
</comment>
<evidence type="ECO:0000259" key="4">
    <source>
        <dbReference type="Pfam" id="PF00808"/>
    </source>
</evidence>
<dbReference type="Gene3D" id="1.10.20.10">
    <property type="entry name" value="Histone, subunit A"/>
    <property type="match status" value="1"/>
</dbReference>
<dbReference type="InterPro" id="IPR009072">
    <property type="entry name" value="Histone-fold"/>
</dbReference>
<name>A0A511KCM0_RHOTO</name>
<dbReference type="Pfam" id="PF00808">
    <property type="entry name" value="CBFD_NFYB_HMF"/>
    <property type="match status" value="1"/>
</dbReference>
<feature type="region of interest" description="Disordered" evidence="3">
    <location>
        <begin position="167"/>
        <end position="211"/>
    </location>
</feature>
<evidence type="ECO:0000256" key="3">
    <source>
        <dbReference type="SAM" id="MobiDB-lite"/>
    </source>
</evidence>
<sequence>MSTQIPTARVNRIIKADKDVRLCSKEAVFLIAKATEHMIERMSSQAYQTARLSKKGAPAKMVKYSDLAKTATHSPEWFYLHEVIPQPIPLSSALTRRQETEEVINAPAAVTTKAPETTGSTKRVIKGKGKRVSSTAGLGLEAFGYGVGQGGADDLLELGKRKTRGKVLKLPAGEGGGPDDEDDFDEEGMAADDDDEGDVYVDDGGKMDVDA</sequence>
<dbReference type="CDD" id="cd23645">
    <property type="entry name" value="HFD_Dpb3-like"/>
    <property type="match status" value="1"/>
</dbReference>
<accession>A0A511KCM0</accession>
<dbReference type="PANTHER" id="PTHR10252">
    <property type="entry name" value="HISTONE-LIKE TRANSCRIPTION FACTOR CCAAT-RELATED"/>
    <property type="match status" value="1"/>
</dbReference>
<evidence type="ECO:0000256" key="1">
    <source>
        <dbReference type="ARBA" id="ARBA00004123"/>
    </source>
</evidence>
<evidence type="ECO:0000313" key="5">
    <source>
        <dbReference type="EMBL" id="GEM08129.1"/>
    </source>
</evidence>
<dbReference type="PANTHER" id="PTHR10252:SF54">
    <property type="entry name" value="CHROMATIN ACCESSIBILITY COMPLEX PROTEIN 1"/>
    <property type="match status" value="1"/>
</dbReference>
<evidence type="ECO:0000313" key="6">
    <source>
        <dbReference type="Proteomes" id="UP000321518"/>
    </source>
</evidence>
<organism evidence="5 6">
    <name type="scientific">Rhodotorula toruloides</name>
    <name type="common">Yeast</name>
    <name type="synonym">Rhodosporidium toruloides</name>
    <dbReference type="NCBI Taxonomy" id="5286"/>
    <lineage>
        <taxon>Eukaryota</taxon>
        <taxon>Fungi</taxon>
        <taxon>Dikarya</taxon>
        <taxon>Basidiomycota</taxon>
        <taxon>Pucciniomycotina</taxon>
        <taxon>Microbotryomycetes</taxon>
        <taxon>Sporidiobolales</taxon>
        <taxon>Sporidiobolaceae</taxon>
        <taxon>Rhodotorula</taxon>
    </lineage>
</organism>
<dbReference type="AlphaFoldDB" id="A0A511KCM0"/>
<dbReference type="GO" id="GO:0046982">
    <property type="term" value="F:protein heterodimerization activity"/>
    <property type="evidence" value="ECO:0007669"/>
    <property type="project" value="InterPro"/>
</dbReference>
<keyword evidence="2" id="KW-0539">Nucleus</keyword>
<dbReference type="SUPFAM" id="SSF47113">
    <property type="entry name" value="Histone-fold"/>
    <property type="match status" value="1"/>
</dbReference>
<dbReference type="OrthoDB" id="636685at2759"/>
<dbReference type="Proteomes" id="UP000321518">
    <property type="component" value="Unassembled WGS sequence"/>
</dbReference>
<reference evidence="5 6" key="1">
    <citation type="submission" date="2019-07" db="EMBL/GenBank/DDBJ databases">
        <title>Rhodotorula toruloides NBRC10032 genome sequencing.</title>
        <authorList>
            <person name="Shida Y."/>
            <person name="Takaku H."/>
            <person name="Ogasawara W."/>
            <person name="Mori K."/>
        </authorList>
    </citation>
    <scope>NUCLEOTIDE SEQUENCE [LARGE SCALE GENOMIC DNA]</scope>
    <source>
        <strain evidence="5 6">NBRC10032</strain>
    </source>
</reference>
<evidence type="ECO:0000256" key="2">
    <source>
        <dbReference type="ARBA" id="ARBA00023242"/>
    </source>
</evidence>
<dbReference type="InterPro" id="IPR050568">
    <property type="entry name" value="Transcr_DNA_Rep_Reg"/>
</dbReference>
<dbReference type="InterPro" id="IPR003958">
    <property type="entry name" value="CBFA_NFYB_domain"/>
</dbReference>
<comment type="subcellular location">
    <subcellularLocation>
        <location evidence="1">Nucleus</location>
    </subcellularLocation>
</comment>